<organism evidence="1 2">
    <name type="scientific">Pseudomonas soli</name>
    <dbReference type="NCBI Taxonomy" id="1306993"/>
    <lineage>
        <taxon>Bacteria</taxon>
        <taxon>Pseudomonadati</taxon>
        <taxon>Pseudomonadota</taxon>
        <taxon>Gammaproteobacteria</taxon>
        <taxon>Pseudomonadales</taxon>
        <taxon>Pseudomonadaceae</taxon>
        <taxon>Pseudomonas</taxon>
    </lineage>
</organism>
<sequence>MAKFSSQISVSTTAPAVETNFTPQLLIPCEAPYRDESRHHFPCIHAIKARRAAPDVRLVEEFEKAISTAQKVWIIDKHLFSADGPKPDHSRRIKKVVDWFYTENIQTVKILTGHHDSQKEIEKDFEDLKQLVTEDRAKLAPPITIALSFALRDADCIHDRFAIIDNELWHFGATVGGFHRDVNAVSRGWNAQTHDAVQFFDTAWKMANDNGRK</sequence>
<dbReference type="AlphaFoldDB" id="A0A1H9QBZ6"/>
<dbReference type="RefSeq" id="WP_094011992.1">
    <property type="nucleotide sequence ID" value="NZ_FOEQ01000009.1"/>
</dbReference>
<accession>A0A1H9QBZ6</accession>
<evidence type="ECO:0000313" key="2">
    <source>
        <dbReference type="Proteomes" id="UP000199221"/>
    </source>
</evidence>
<reference evidence="1 2" key="1">
    <citation type="submission" date="2016-10" db="EMBL/GenBank/DDBJ databases">
        <authorList>
            <person name="de Groot N.N."/>
        </authorList>
    </citation>
    <scope>NUCLEOTIDE SEQUENCE [LARGE SCALE GENOMIC DNA]</scope>
    <source>
        <strain evidence="1 2">LMG 27941</strain>
    </source>
</reference>
<name>A0A1H9QBZ6_9PSED</name>
<evidence type="ECO:0000313" key="1">
    <source>
        <dbReference type="EMBL" id="SER57353.1"/>
    </source>
</evidence>
<dbReference type="Proteomes" id="UP000199221">
    <property type="component" value="Unassembled WGS sequence"/>
</dbReference>
<protein>
    <submittedName>
        <fullName evidence="1">Uncharacterized protein</fullName>
    </submittedName>
</protein>
<proteinExistence type="predicted"/>
<gene>
    <name evidence="1" type="ORF">SAMN05216230_109152</name>
</gene>
<dbReference type="EMBL" id="FOEQ01000009">
    <property type="protein sequence ID" value="SER57353.1"/>
    <property type="molecule type" value="Genomic_DNA"/>
</dbReference>